<dbReference type="CDD" id="cd04508">
    <property type="entry name" value="Tudor_SF"/>
    <property type="match status" value="1"/>
</dbReference>
<protein>
    <recommendedName>
        <fullName evidence="2">Tudor domain-containing protein</fullName>
    </recommendedName>
</protein>
<dbReference type="InterPro" id="IPR002999">
    <property type="entry name" value="Tudor"/>
</dbReference>
<dbReference type="SUPFAM" id="SSF63748">
    <property type="entry name" value="Tudor/PWWP/MBT"/>
    <property type="match status" value="1"/>
</dbReference>
<feature type="compositionally biased region" description="Polar residues" evidence="1">
    <location>
        <begin position="13"/>
        <end position="25"/>
    </location>
</feature>
<feature type="compositionally biased region" description="Acidic residues" evidence="1">
    <location>
        <begin position="102"/>
        <end position="111"/>
    </location>
</feature>
<dbReference type="Proteomes" id="UP001165065">
    <property type="component" value="Unassembled WGS sequence"/>
</dbReference>
<comment type="caution">
    <text evidence="3">The sequence shown here is derived from an EMBL/GenBank/DDBJ whole genome shotgun (WGS) entry which is preliminary data.</text>
</comment>
<dbReference type="PROSITE" id="PS00018">
    <property type="entry name" value="EF_HAND_1"/>
    <property type="match status" value="1"/>
</dbReference>
<dbReference type="Gene3D" id="2.30.30.140">
    <property type="match status" value="1"/>
</dbReference>
<feature type="compositionally biased region" description="Low complexity" evidence="1">
    <location>
        <begin position="209"/>
        <end position="219"/>
    </location>
</feature>
<feature type="region of interest" description="Disordered" evidence="1">
    <location>
        <begin position="756"/>
        <end position="788"/>
    </location>
</feature>
<keyword evidence="4" id="KW-1185">Reference proteome</keyword>
<feature type="domain" description="Tudor" evidence="2">
    <location>
        <begin position="797"/>
        <end position="855"/>
    </location>
</feature>
<feature type="compositionally biased region" description="Low complexity" evidence="1">
    <location>
        <begin position="915"/>
        <end position="953"/>
    </location>
</feature>
<feature type="region of interest" description="Disordered" evidence="1">
    <location>
        <begin position="326"/>
        <end position="364"/>
    </location>
</feature>
<feature type="compositionally biased region" description="Acidic residues" evidence="1">
    <location>
        <begin position="78"/>
        <end position="89"/>
    </location>
</feature>
<feature type="compositionally biased region" description="Acidic residues" evidence="1">
    <location>
        <begin position="119"/>
        <end position="142"/>
    </location>
</feature>
<reference evidence="4" key="1">
    <citation type="journal article" date="2023" name="Commun. Biol.">
        <title>Genome analysis of Parmales, the sister group of diatoms, reveals the evolutionary specialization of diatoms from phago-mixotrophs to photoautotrophs.</title>
        <authorList>
            <person name="Ban H."/>
            <person name="Sato S."/>
            <person name="Yoshikawa S."/>
            <person name="Yamada K."/>
            <person name="Nakamura Y."/>
            <person name="Ichinomiya M."/>
            <person name="Sato N."/>
            <person name="Blanc-Mathieu R."/>
            <person name="Endo H."/>
            <person name="Kuwata A."/>
            <person name="Ogata H."/>
        </authorList>
    </citation>
    <scope>NUCLEOTIDE SEQUENCE [LARGE SCALE GENOMIC DNA]</scope>
</reference>
<evidence type="ECO:0000313" key="3">
    <source>
        <dbReference type="EMBL" id="GMI44684.1"/>
    </source>
</evidence>
<dbReference type="PANTHER" id="PTHR35711">
    <property type="entry name" value="EXPRESSED PROTEIN"/>
    <property type="match status" value="1"/>
</dbReference>
<evidence type="ECO:0000313" key="4">
    <source>
        <dbReference type="Proteomes" id="UP001165065"/>
    </source>
</evidence>
<feature type="compositionally biased region" description="Pro residues" evidence="1">
    <location>
        <begin position="220"/>
        <end position="230"/>
    </location>
</feature>
<name>A0A9W7GF66_9STRA</name>
<dbReference type="AlphaFoldDB" id="A0A9W7GF66"/>
<feature type="region of interest" description="Disordered" evidence="1">
    <location>
        <begin position="1"/>
        <end position="190"/>
    </location>
</feature>
<sequence length="1006" mass="111534">MTPKKRKLVCTPRRTNYTIPGSAKTTAFAGKGFARGAKHKTKQTQVQTPGPTDNTSSKSPQSTSMYHIQTQQQTYNDSSEEDEIDDDVYIIDKQGNSLNNFEAEEEEEESGEYNSSDNDSSDNDSSDNDDNDDDNEEEETTGDGDYGDRSESEEETEIVVQTVQGGDNRNGDLFNNQSSSEEEEDVQVMQMPPPTEETLVVMMEGDDNSLSSSSSSHTKTPPPPPYPPPHVNDPNYVLFGRCFRLDPNGQVTLAEIHATLENKAADFGIKYTLRLRGRDTKGEITTLRNWIKCLFADQMADGQVSEKQTRNGTTASPVQYQGFALIGDGATSPKKNTKKAPVPKKSSSSSPTRKAKKSSSPPLAHPSSWYCSHCATHHTLTSASPHQPFTRKHGFSVMKVEADGDCFYNCIIECLDSDETYKEEMDDEFSRMAEKGGGDFLGNDGMRINDKLTVTFMRDIVASKLTETQLEFYKLQELANPEESWLDFLREGDTGGEGVGARNRNEVDDNNSDSDFESKSGKSSDSDDDSDSSVASPNKNVELARLLRPSMVASMPTSRAQRSSSLHIQAAQKQQPVRTLDELRDYVRREGKLYGHSSCLWADSFAFEVIAKYFRLDILFIDVERRTGENPYRVLVRGGEGERRSIRYVVLLREREGHFNALMYRNSNGVVNEKKGKKKKKKKGPQDAPAKGSPRGTFTLKDGEEPDAIRKLWGVGEVGVSRDQGGGIWWKGDGRGQDSPYNDQEKKLKTTIVMMDDENEDDDVEVEGEGEGEDEENEEKHKDGKAKGKGYSLLKKSKYRKGEKVEAKFKGDGMMYPGKIYRVNESGTYDVKFHDGDRDRAVEPEDLKAIVTQRPPPWTNSEVKILEQGVAKYGHTAGGKTRGLRSMMNDEAFKSLFEGRSLIAVQTKWKRISSSTSTPVSSSQLSSTSASSTSASTTSASTTSTTSNSSCKSDSLKIGPDQQVRHDKFGPGFVSSEATSKGGWVVCNFVMYGEKNVRRNTLTPCI</sequence>
<gene>
    <name evidence="3" type="ORF">TrCOL_g7724</name>
</gene>
<dbReference type="InterPro" id="IPR018247">
    <property type="entry name" value="EF_Hand_1_Ca_BS"/>
</dbReference>
<dbReference type="PANTHER" id="PTHR35711:SF10">
    <property type="match status" value="1"/>
</dbReference>
<organism evidence="3 4">
    <name type="scientific">Triparma columacea</name>
    <dbReference type="NCBI Taxonomy" id="722753"/>
    <lineage>
        <taxon>Eukaryota</taxon>
        <taxon>Sar</taxon>
        <taxon>Stramenopiles</taxon>
        <taxon>Ochrophyta</taxon>
        <taxon>Bolidophyceae</taxon>
        <taxon>Parmales</taxon>
        <taxon>Triparmaceae</taxon>
        <taxon>Triparma</taxon>
    </lineage>
</organism>
<evidence type="ECO:0000256" key="1">
    <source>
        <dbReference type="SAM" id="MobiDB-lite"/>
    </source>
</evidence>
<dbReference type="SMART" id="SM00333">
    <property type="entry name" value="TUDOR"/>
    <property type="match status" value="1"/>
</dbReference>
<accession>A0A9W7GF66</accession>
<feature type="region of interest" description="Disordered" evidence="1">
    <location>
        <begin position="489"/>
        <end position="539"/>
    </location>
</feature>
<feature type="compositionally biased region" description="Acidic residues" evidence="1">
    <location>
        <begin position="756"/>
        <end position="777"/>
    </location>
</feature>
<feature type="compositionally biased region" description="Low complexity" evidence="1">
    <location>
        <begin position="343"/>
        <end position="362"/>
    </location>
</feature>
<feature type="region of interest" description="Disordered" evidence="1">
    <location>
        <begin position="672"/>
        <end position="703"/>
    </location>
</feature>
<evidence type="ECO:0000259" key="2">
    <source>
        <dbReference type="SMART" id="SM00333"/>
    </source>
</evidence>
<dbReference type="EMBL" id="BRYA01001490">
    <property type="protein sequence ID" value="GMI44684.1"/>
    <property type="molecule type" value="Genomic_DNA"/>
</dbReference>
<feature type="region of interest" description="Disordered" evidence="1">
    <location>
        <begin position="915"/>
        <end position="964"/>
    </location>
</feature>
<feature type="region of interest" description="Disordered" evidence="1">
    <location>
        <begin position="206"/>
        <end position="230"/>
    </location>
</feature>
<proteinExistence type="predicted"/>
<dbReference type="OrthoDB" id="10534568at2759"/>
<feature type="compositionally biased region" description="Polar residues" evidence="1">
    <location>
        <begin position="43"/>
        <end position="76"/>
    </location>
</feature>
<feature type="compositionally biased region" description="Basic and acidic residues" evidence="1">
    <location>
        <begin position="516"/>
        <end position="525"/>
    </location>
</feature>